<proteinExistence type="predicted"/>
<reference evidence="6" key="1">
    <citation type="journal article" date="2020" name="mSystems">
        <title>Genome- and Community-Level Interaction Insights into Carbon Utilization and Element Cycling Functions of Hydrothermarchaeota in Hydrothermal Sediment.</title>
        <authorList>
            <person name="Zhou Z."/>
            <person name="Liu Y."/>
            <person name="Xu W."/>
            <person name="Pan J."/>
            <person name="Luo Z.H."/>
            <person name="Li M."/>
        </authorList>
    </citation>
    <scope>NUCLEOTIDE SEQUENCE [LARGE SCALE GENOMIC DNA]</scope>
    <source>
        <strain evidence="6">SpSt-767</strain>
    </source>
</reference>
<accession>A0A7V6A3R9</accession>
<dbReference type="AlphaFoldDB" id="A0A7V6A3R9"/>
<evidence type="ECO:0000256" key="2">
    <source>
        <dbReference type="ARBA" id="ARBA00022490"/>
    </source>
</evidence>
<evidence type="ECO:0000313" key="6">
    <source>
        <dbReference type="EMBL" id="HHS29368.1"/>
    </source>
</evidence>
<comment type="subcellular location">
    <subcellularLocation>
        <location evidence="1">Cytoplasm</location>
        <location evidence="1">Cytosol</location>
    </subcellularLocation>
</comment>
<evidence type="ECO:0000256" key="5">
    <source>
        <dbReference type="ARBA" id="ARBA00093797"/>
    </source>
</evidence>
<name>A0A7V6A3R9_9BACT</name>
<gene>
    <name evidence="6" type="ORF">ENV52_06670</name>
</gene>
<comment type="caution">
    <text evidence="6">The sequence shown here is derived from an EMBL/GenBank/DDBJ whole genome shotgun (WGS) entry which is preliminary data.</text>
</comment>
<keyword evidence="2" id="KW-0963">Cytoplasm</keyword>
<dbReference type="Pfam" id="PF05400">
    <property type="entry name" value="FliT"/>
    <property type="match status" value="1"/>
</dbReference>
<evidence type="ECO:0000256" key="1">
    <source>
        <dbReference type="ARBA" id="ARBA00004514"/>
    </source>
</evidence>
<protein>
    <recommendedName>
        <fullName evidence="5">Flagellar protein FliT</fullName>
    </recommendedName>
</protein>
<sequence>MAAHPAKSVKQLTEAELALMLRLTRDLATAAAQGDLDRALDILEERRRTLKGFSWPEKADPEFWKKVRALRDLEEEVMAFCRTWREVVAKRLRSLNTAHFLRMSYCPPAEEARFIDVNK</sequence>
<dbReference type="EMBL" id="DTGR01000107">
    <property type="protein sequence ID" value="HHS29368.1"/>
    <property type="molecule type" value="Genomic_DNA"/>
</dbReference>
<dbReference type="InterPro" id="IPR008622">
    <property type="entry name" value="FliT"/>
</dbReference>
<organism evidence="6">
    <name type="scientific">Desulfobacca acetoxidans</name>
    <dbReference type="NCBI Taxonomy" id="60893"/>
    <lineage>
        <taxon>Bacteria</taxon>
        <taxon>Pseudomonadati</taxon>
        <taxon>Thermodesulfobacteriota</taxon>
        <taxon>Desulfobaccia</taxon>
        <taxon>Desulfobaccales</taxon>
        <taxon>Desulfobaccaceae</taxon>
        <taxon>Desulfobacca</taxon>
    </lineage>
</organism>
<evidence type="ECO:0000256" key="3">
    <source>
        <dbReference type="ARBA" id="ARBA00022795"/>
    </source>
</evidence>
<evidence type="ECO:0000256" key="4">
    <source>
        <dbReference type="ARBA" id="ARBA00023186"/>
    </source>
</evidence>
<keyword evidence="4" id="KW-0143">Chaperone</keyword>
<keyword evidence="3" id="KW-1005">Bacterial flagellum biogenesis</keyword>